<keyword evidence="3" id="KW-0732">Signal</keyword>
<feature type="domain" description="Spike glycoprotein G central" evidence="11">
    <location>
        <begin position="297"/>
        <end position="422"/>
    </location>
</feature>
<evidence type="ECO:0000256" key="1">
    <source>
        <dbReference type="ARBA" id="ARBA00004563"/>
    </source>
</evidence>
<keyword evidence="6 9" id="KW-1133">Transmembrane helix</keyword>
<evidence type="ECO:0000256" key="5">
    <source>
        <dbReference type="ARBA" id="ARBA00022879"/>
    </source>
</evidence>
<evidence type="ECO:0000313" key="12">
    <source>
        <dbReference type="EMBL" id="WAD86933.1"/>
    </source>
</evidence>
<dbReference type="SUPFAM" id="SSF161008">
    <property type="entry name" value="Viral glycoprotein ectodomain-like"/>
    <property type="match status" value="1"/>
</dbReference>
<evidence type="ECO:0000256" key="7">
    <source>
        <dbReference type="ARBA" id="ARBA00023136"/>
    </source>
</evidence>
<organism evidence="12 13">
    <name type="scientific">Tupavirus sp</name>
    <dbReference type="NCBI Taxonomy" id="2809944"/>
    <lineage>
        <taxon>Viruses</taxon>
        <taxon>Riboviria</taxon>
        <taxon>Orthornavirae</taxon>
        <taxon>Negarnaviricota</taxon>
        <taxon>Haploviricotina</taxon>
        <taxon>Monjiviricetes</taxon>
        <taxon>Mononegavirales</taxon>
        <taxon>Rhabdoviridae</taxon>
        <taxon>Alpharhabdovirinae</taxon>
        <taxon>Tupavirus</taxon>
    </lineage>
</organism>
<evidence type="ECO:0000256" key="9">
    <source>
        <dbReference type="SAM" id="Phobius"/>
    </source>
</evidence>
<keyword evidence="13" id="KW-1185">Reference proteome</keyword>
<keyword evidence="5" id="KW-0261">Viral envelope protein</keyword>
<evidence type="ECO:0000259" key="10">
    <source>
        <dbReference type="Pfam" id="PF00974"/>
    </source>
</evidence>
<evidence type="ECO:0000256" key="3">
    <source>
        <dbReference type="ARBA" id="ARBA00022729"/>
    </source>
</evidence>
<feature type="transmembrane region" description="Helical" evidence="9">
    <location>
        <begin position="504"/>
        <end position="525"/>
    </location>
</feature>
<keyword evidence="7 9" id="KW-0472">Membrane</keyword>
<proteinExistence type="predicted"/>
<dbReference type="EMBL" id="OL774829">
    <property type="protein sequence ID" value="WAD86933.1"/>
    <property type="molecule type" value="Viral_cRNA"/>
</dbReference>
<protein>
    <submittedName>
        <fullName evidence="12">Glycoprotein</fullName>
    </submittedName>
</protein>
<dbReference type="Proteomes" id="UP001268636">
    <property type="component" value="Segment"/>
</dbReference>
<dbReference type="Gene3D" id="2.30.30.640">
    <property type="match status" value="1"/>
</dbReference>
<dbReference type="InterPro" id="IPR055447">
    <property type="entry name" value="Rhabdo_glycop_CD"/>
</dbReference>
<dbReference type="Pfam" id="PF24833">
    <property type="entry name" value="Rhabdo_glycop_CD"/>
    <property type="match status" value="1"/>
</dbReference>
<dbReference type="GO" id="GO:0055036">
    <property type="term" value="C:virion membrane"/>
    <property type="evidence" value="ECO:0007669"/>
    <property type="project" value="UniProtKB-SubCell"/>
</dbReference>
<evidence type="ECO:0000313" key="13">
    <source>
        <dbReference type="Proteomes" id="UP001268636"/>
    </source>
</evidence>
<keyword evidence="4" id="KW-0946">Virion</keyword>
<dbReference type="Pfam" id="PF00974">
    <property type="entry name" value="Rhabdo_glycop_FD"/>
    <property type="match status" value="1"/>
</dbReference>
<comment type="subcellular location">
    <subcellularLocation>
        <location evidence="1">Virion membrane</location>
        <topology evidence="1">Single-pass type I membrane protein</topology>
    </subcellularLocation>
</comment>
<reference evidence="12" key="1">
    <citation type="submission" date="2021-12" db="EMBL/GenBank/DDBJ databases">
        <authorList>
            <person name="Ashraf S."/>
            <person name="Love H."/>
            <person name="Burton C."/>
            <person name="Carmichael S."/>
            <person name="Filipe A.D."/>
            <person name="Roddy S."/>
            <person name="Smollett K."/>
            <person name="Summers S."/>
            <person name="Tong L."/>
            <person name="Richards K.S."/>
            <person name="Thomson E.C."/>
        </authorList>
    </citation>
    <scope>NUCLEOTIDE SEQUENCE</scope>
    <source>
        <strain evidence="12">SB8301</strain>
    </source>
</reference>
<evidence type="ECO:0000256" key="6">
    <source>
        <dbReference type="ARBA" id="ARBA00022989"/>
    </source>
</evidence>
<evidence type="ECO:0000256" key="8">
    <source>
        <dbReference type="ARBA" id="ARBA00023180"/>
    </source>
</evidence>
<dbReference type="InterPro" id="IPR001903">
    <property type="entry name" value="Rhabdo_glycop_FD"/>
</dbReference>
<evidence type="ECO:0000259" key="11">
    <source>
        <dbReference type="Pfam" id="PF24833"/>
    </source>
</evidence>
<evidence type="ECO:0000256" key="2">
    <source>
        <dbReference type="ARBA" id="ARBA00022692"/>
    </source>
</evidence>
<keyword evidence="2 9" id="KW-0812">Transmembrane</keyword>
<evidence type="ECO:0000256" key="4">
    <source>
        <dbReference type="ARBA" id="ARBA00022844"/>
    </source>
</evidence>
<accession>A0AAE9ZZP4</accession>
<dbReference type="GO" id="GO:0019031">
    <property type="term" value="C:viral envelope"/>
    <property type="evidence" value="ECO:0007669"/>
    <property type="project" value="UniProtKB-KW"/>
</dbReference>
<keyword evidence="8" id="KW-0325">Glycoprotein</keyword>
<sequence>MSATRILVATLIIWGVPGHGNQDEGSSLVLPVQTPRNWKPATVSDFSCNHPPQWEPDTPYFLMDSRMMARREPIEIRGWFCFKNKWVTTCSTNFVFSKTVHHQVTHAPVTKAECKEAAAKQRQGKSDPNTFPDPSCAWMSSTDKEIQYTHLIPHTVQYDPRSNRLTSPAFPRGVCDDLDWCETVTAGRWWLPETDIEIKKQVDHQLETVTLKLYPVGSPKKHLELTEQVIVSGTRFPPTDFTGSCKWKILGEVGVVLPSGIWISIPSKETSLVKRGIVTSMKVIPTKLLTYVENRICKEGDHKVVPSMEAPFYKLQLSTLHYIQYQFCLESLDRFVNNQVMTRMDLSRFAPRVPGLGKVYIIRNGRVEVGTVLYERCRMLNDENMKGDEIGRTEDEAGRMTKSVTWTDWVPGPNGVLNGPNGIFKKGGKIYHPQGYYQDLETDAELLLTHSLLVIPHPMVEHFEEPPAVASTTLNGETTTLRLNSEFHPFWSNFHWITDLKDKIVLGVILTLSILITLGVSFWFLRFRTRGTSPSYR</sequence>
<name>A0AAE9ZZP4_9RHAB</name>
<feature type="domain" description="Spike glycoprotein fusion" evidence="10">
    <location>
        <begin position="77"/>
        <end position="175"/>
    </location>
</feature>